<proteinExistence type="inferred from homology"/>
<evidence type="ECO:0000256" key="5">
    <source>
        <dbReference type="ARBA" id="ARBA00037974"/>
    </source>
</evidence>
<evidence type="ECO:0000259" key="6">
    <source>
        <dbReference type="Pfam" id="PF00155"/>
    </source>
</evidence>
<sequence length="393" mass="44551">MINFDKVHPRLNTNSVKWDTIAKTYKEENLLPLWVADMDFLAPEPVKKALEKAVAQGIYGYSTIPDSLLESIIDWQQRRHGYTINKEAILFNSGVVPSIALAIQSYTQEGDAVLIHDPVYHPFAHVVKNNQRTLIQEPLLEKDGHFVIDFEAMEQTIIDKKVKLFLLCNPHNPGGRVWSKEELLTIGRICQKHQVVVVSDEIHQDIVFAPNQFVSFQTVEPSFADFSIILTSATKTFNLAGIKNSMVFIKDQALRSQFAKTQERNVQGEINTFGLVATEAAYRESEAWLEELLSYLEANRTFVCDFLTEQLPAVTFQKPEGTYLIWLDFSAYGLTDNQLQRKLIKEANVVLNQGSIFGPRGSHHMRLNFACPKELLEKALNQIAAAFKDQPIG</sequence>
<dbReference type="Proteomes" id="UP000286288">
    <property type="component" value="Unassembled WGS sequence"/>
</dbReference>
<comment type="caution">
    <text evidence="7">The sequence shown here is derived from an EMBL/GenBank/DDBJ whole genome shotgun (WGS) entry which is preliminary data.</text>
</comment>
<comment type="similarity">
    <text evidence="5">Belongs to the class-II pyridoxal-phosphate-dependent aminotransferase family. MalY/PatB cystathionine beta-lyase subfamily.</text>
</comment>
<dbReference type="InterPro" id="IPR015422">
    <property type="entry name" value="PyrdxlP-dep_Trfase_small"/>
</dbReference>
<dbReference type="EMBL" id="QRMZ01000035">
    <property type="protein sequence ID" value="RHK03279.1"/>
    <property type="molecule type" value="Genomic_DNA"/>
</dbReference>
<evidence type="ECO:0000313" key="8">
    <source>
        <dbReference type="Proteomes" id="UP000286288"/>
    </source>
</evidence>
<dbReference type="InterPro" id="IPR027619">
    <property type="entry name" value="C-S_lyase_PatB-like"/>
</dbReference>
<protein>
    <recommendedName>
        <fullName evidence="2">cysteine-S-conjugate beta-lyase</fullName>
        <ecNumber evidence="2">4.4.1.13</ecNumber>
    </recommendedName>
</protein>
<dbReference type="InterPro" id="IPR004839">
    <property type="entry name" value="Aminotransferase_I/II_large"/>
</dbReference>
<dbReference type="Pfam" id="PF00155">
    <property type="entry name" value="Aminotran_1_2"/>
    <property type="match status" value="1"/>
</dbReference>
<keyword evidence="7" id="KW-0032">Aminotransferase</keyword>
<dbReference type="InterPro" id="IPR015424">
    <property type="entry name" value="PyrdxlP-dep_Trfase"/>
</dbReference>
<dbReference type="NCBIfam" id="TIGR04350">
    <property type="entry name" value="C_S_lyase_PatB"/>
    <property type="match status" value="1"/>
</dbReference>
<dbReference type="PANTHER" id="PTHR43525:SF1">
    <property type="entry name" value="PROTEIN MALY"/>
    <property type="match status" value="1"/>
</dbReference>
<keyword evidence="3" id="KW-0663">Pyridoxal phosphate</keyword>
<feature type="domain" description="Aminotransferase class I/classII large" evidence="6">
    <location>
        <begin position="33"/>
        <end position="383"/>
    </location>
</feature>
<gene>
    <name evidence="7" type="ORF">DW084_17210</name>
</gene>
<dbReference type="SUPFAM" id="SSF53383">
    <property type="entry name" value="PLP-dependent transferases"/>
    <property type="match status" value="1"/>
</dbReference>
<dbReference type="CDD" id="cd00609">
    <property type="entry name" value="AAT_like"/>
    <property type="match status" value="1"/>
</dbReference>
<evidence type="ECO:0000256" key="4">
    <source>
        <dbReference type="ARBA" id="ARBA00023239"/>
    </source>
</evidence>
<dbReference type="EC" id="4.4.1.13" evidence="2"/>
<evidence type="ECO:0000313" key="7">
    <source>
        <dbReference type="EMBL" id="RHK03279.1"/>
    </source>
</evidence>
<dbReference type="PANTHER" id="PTHR43525">
    <property type="entry name" value="PROTEIN MALY"/>
    <property type="match status" value="1"/>
</dbReference>
<dbReference type="GO" id="GO:0047804">
    <property type="term" value="F:cysteine-S-conjugate beta-lyase activity"/>
    <property type="evidence" value="ECO:0007669"/>
    <property type="project" value="UniProtKB-EC"/>
</dbReference>
<keyword evidence="4" id="KW-0456">Lyase</keyword>
<accession>A0A415EM18</accession>
<dbReference type="GO" id="GO:0008483">
    <property type="term" value="F:transaminase activity"/>
    <property type="evidence" value="ECO:0007669"/>
    <property type="project" value="UniProtKB-KW"/>
</dbReference>
<dbReference type="GO" id="GO:0030170">
    <property type="term" value="F:pyridoxal phosphate binding"/>
    <property type="evidence" value="ECO:0007669"/>
    <property type="project" value="InterPro"/>
</dbReference>
<organism evidence="7 8">
    <name type="scientific">Enterococcus casseliflavus</name>
    <name type="common">Enterococcus flavescens</name>
    <dbReference type="NCBI Taxonomy" id="37734"/>
    <lineage>
        <taxon>Bacteria</taxon>
        <taxon>Bacillati</taxon>
        <taxon>Bacillota</taxon>
        <taxon>Bacilli</taxon>
        <taxon>Lactobacillales</taxon>
        <taxon>Enterococcaceae</taxon>
        <taxon>Enterococcus</taxon>
    </lineage>
</organism>
<evidence type="ECO:0000256" key="2">
    <source>
        <dbReference type="ARBA" id="ARBA00012224"/>
    </source>
</evidence>
<comment type="cofactor">
    <cofactor evidence="1">
        <name>pyridoxal 5'-phosphate</name>
        <dbReference type="ChEBI" id="CHEBI:597326"/>
    </cofactor>
</comment>
<dbReference type="AlphaFoldDB" id="A0A415EM18"/>
<dbReference type="InterPro" id="IPR015421">
    <property type="entry name" value="PyrdxlP-dep_Trfase_major"/>
</dbReference>
<reference evidence="7 8" key="1">
    <citation type="submission" date="2018-08" db="EMBL/GenBank/DDBJ databases">
        <title>A genome reference for cultivated species of the human gut microbiota.</title>
        <authorList>
            <person name="Zou Y."/>
            <person name="Xue W."/>
            <person name="Luo G."/>
        </authorList>
    </citation>
    <scope>NUCLEOTIDE SEQUENCE [LARGE SCALE GENOMIC DNA]</scope>
    <source>
        <strain evidence="7 8">AF48-16</strain>
    </source>
</reference>
<dbReference type="InterPro" id="IPR051798">
    <property type="entry name" value="Class-II_PLP-Dep_Aminotrans"/>
</dbReference>
<keyword evidence="7" id="KW-0808">Transferase</keyword>
<evidence type="ECO:0000256" key="3">
    <source>
        <dbReference type="ARBA" id="ARBA00022898"/>
    </source>
</evidence>
<dbReference type="Gene3D" id="3.90.1150.10">
    <property type="entry name" value="Aspartate Aminotransferase, domain 1"/>
    <property type="match status" value="1"/>
</dbReference>
<evidence type="ECO:0000256" key="1">
    <source>
        <dbReference type="ARBA" id="ARBA00001933"/>
    </source>
</evidence>
<dbReference type="Gene3D" id="3.40.640.10">
    <property type="entry name" value="Type I PLP-dependent aspartate aminotransferase-like (Major domain)"/>
    <property type="match status" value="1"/>
</dbReference>
<name>A0A415EM18_ENTCA</name>